<comment type="caution">
    <text evidence="3">The sequence shown here is derived from an EMBL/GenBank/DDBJ whole genome shotgun (WGS) entry which is preliminary data.</text>
</comment>
<organism evidence="3 4">
    <name type="scientific">Planococcus koreensis</name>
    <dbReference type="NCBI Taxonomy" id="112331"/>
    <lineage>
        <taxon>Bacteria</taxon>
        <taxon>Bacillati</taxon>
        <taxon>Bacillota</taxon>
        <taxon>Bacilli</taxon>
        <taxon>Bacillales</taxon>
        <taxon>Caryophanaceae</taxon>
        <taxon>Planococcus</taxon>
    </lineage>
</organism>
<feature type="transmembrane region" description="Helical" evidence="1">
    <location>
        <begin position="67"/>
        <end position="83"/>
    </location>
</feature>
<protein>
    <submittedName>
        <fullName evidence="3">VanZ family protein</fullName>
    </submittedName>
</protein>
<name>A0A7W8CPN8_9BACL</name>
<feature type="transmembrane region" description="Helical" evidence="1">
    <location>
        <begin position="90"/>
        <end position="106"/>
    </location>
</feature>
<dbReference type="InterPro" id="IPR006976">
    <property type="entry name" value="VanZ-like"/>
</dbReference>
<dbReference type="RefSeq" id="WP_135504662.1">
    <property type="nucleotide sequence ID" value="NZ_CP181055.1"/>
</dbReference>
<dbReference type="InterPro" id="IPR016747">
    <property type="entry name" value="Phosphotransbutyrylase"/>
</dbReference>
<feature type="transmembrane region" description="Helical" evidence="1">
    <location>
        <begin position="126"/>
        <end position="145"/>
    </location>
</feature>
<keyword evidence="1" id="KW-0472">Membrane</keyword>
<evidence type="ECO:0000259" key="2">
    <source>
        <dbReference type="Pfam" id="PF04892"/>
    </source>
</evidence>
<evidence type="ECO:0000256" key="1">
    <source>
        <dbReference type="SAM" id="Phobius"/>
    </source>
</evidence>
<keyword evidence="1" id="KW-0812">Transmembrane</keyword>
<feature type="domain" description="VanZ-like" evidence="2">
    <location>
        <begin position="9"/>
        <end position="140"/>
    </location>
</feature>
<reference evidence="3 4" key="1">
    <citation type="submission" date="2020-08" db="EMBL/GenBank/DDBJ databases">
        <title>Genomic Encyclopedia of Type Strains, Phase IV (KMG-IV): sequencing the most valuable type-strain genomes for metagenomic binning, comparative biology and taxonomic classification.</title>
        <authorList>
            <person name="Goeker M."/>
        </authorList>
    </citation>
    <scope>NUCLEOTIDE SEQUENCE [LARGE SCALE GENOMIC DNA]</scope>
    <source>
        <strain evidence="3 4">DSM 15895</strain>
    </source>
</reference>
<dbReference type="EMBL" id="JACHHE010000002">
    <property type="protein sequence ID" value="MBB5179286.1"/>
    <property type="molecule type" value="Genomic_DNA"/>
</dbReference>
<dbReference type="Pfam" id="PF04892">
    <property type="entry name" value="VanZ"/>
    <property type="match status" value="1"/>
</dbReference>
<proteinExistence type="predicted"/>
<gene>
    <name evidence="3" type="ORF">HNQ44_000710</name>
</gene>
<dbReference type="Proteomes" id="UP000525923">
    <property type="component" value="Unassembled WGS sequence"/>
</dbReference>
<evidence type="ECO:0000313" key="3">
    <source>
        <dbReference type="EMBL" id="MBB5179286.1"/>
    </source>
</evidence>
<dbReference type="OrthoDB" id="291892at2"/>
<keyword evidence="1" id="KW-1133">Transmembrane helix</keyword>
<dbReference type="PIRSF" id="PIRSF019083">
    <property type="entry name" value="UCP019083_VanZ"/>
    <property type="match status" value="1"/>
</dbReference>
<evidence type="ECO:0000313" key="4">
    <source>
        <dbReference type="Proteomes" id="UP000525923"/>
    </source>
</evidence>
<dbReference type="NCBIfam" id="NF037970">
    <property type="entry name" value="vanZ_1"/>
    <property type="match status" value="1"/>
</dbReference>
<dbReference type="AlphaFoldDB" id="A0A7W8CPN8"/>
<sequence length="163" mass="17610">MNTSKALSWAAVILWMAVIFGFSHQPATVSSGMSSGITETILQAISQFSSEASIDTDALHTFVRKNAHFFVYLILGVLVFHALRKSGIKGYRGGLAALAICALYAMSDEFHQLFIPGRSGELRDVLIDSTGAFVGIGVALGLTEWRKAKNWAGTKSRTQEAGR</sequence>
<accession>A0A7W8CPN8</accession>
<keyword evidence="4" id="KW-1185">Reference proteome</keyword>